<feature type="region of interest" description="Disordered" evidence="5">
    <location>
        <begin position="658"/>
        <end position="745"/>
    </location>
</feature>
<feature type="compositionally biased region" description="Acidic residues" evidence="5">
    <location>
        <begin position="735"/>
        <end position="745"/>
    </location>
</feature>
<accession>A0A6B2KWM5</accession>
<keyword evidence="3" id="KW-0539">Nucleus</keyword>
<feature type="coiled-coil region" evidence="4">
    <location>
        <begin position="523"/>
        <end position="550"/>
    </location>
</feature>
<dbReference type="EMBL" id="GIBP01000150">
    <property type="protein sequence ID" value="NDV29119.1"/>
    <property type="molecule type" value="Transcribed_RNA"/>
</dbReference>
<evidence type="ECO:0000256" key="3">
    <source>
        <dbReference type="ARBA" id="ARBA00023242"/>
    </source>
</evidence>
<comment type="subcellular location">
    <subcellularLocation>
        <location evidence="1">Nucleus</location>
    </subcellularLocation>
</comment>
<dbReference type="GO" id="GO:0003677">
    <property type="term" value="F:DNA binding"/>
    <property type="evidence" value="ECO:0007669"/>
    <property type="project" value="InterPro"/>
</dbReference>
<feature type="compositionally biased region" description="Acidic residues" evidence="5">
    <location>
        <begin position="661"/>
        <end position="713"/>
    </location>
</feature>
<dbReference type="GO" id="GO:0005730">
    <property type="term" value="C:nucleolus"/>
    <property type="evidence" value="ECO:0007669"/>
    <property type="project" value="InterPro"/>
</dbReference>
<feature type="compositionally biased region" description="Low complexity" evidence="5">
    <location>
        <begin position="1159"/>
        <end position="1185"/>
    </location>
</feature>
<evidence type="ECO:0000256" key="5">
    <source>
        <dbReference type="SAM" id="MobiDB-lite"/>
    </source>
</evidence>
<name>A0A6B2KWM5_9EUKA</name>
<proteinExistence type="inferred from homology"/>
<feature type="compositionally biased region" description="Low complexity" evidence="5">
    <location>
        <begin position="1108"/>
        <end position="1123"/>
    </location>
</feature>
<evidence type="ECO:0000256" key="4">
    <source>
        <dbReference type="SAM" id="Coils"/>
    </source>
</evidence>
<evidence type="ECO:0000256" key="2">
    <source>
        <dbReference type="ARBA" id="ARBA00006809"/>
    </source>
</evidence>
<feature type="region of interest" description="Disordered" evidence="5">
    <location>
        <begin position="1089"/>
        <end position="1198"/>
    </location>
</feature>
<protein>
    <submittedName>
        <fullName evidence="6">Uncharacterized protein</fullName>
    </submittedName>
</protein>
<dbReference type="InterPro" id="IPR016024">
    <property type="entry name" value="ARM-type_fold"/>
</dbReference>
<dbReference type="AlphaFoldDB" id="A0A6B2KWM5"/>
<keyword evidence="4" id="KW-0175">Coiled coil</keyword>
<dbReference type="PANTHER" id="PTHR13213:SF2">
    <property type="entry name" value="MYB-BINDING PROTEIN 1A"/>
    <property type="match status" value="1"/>
</dbReference>
<evidence type="ECO:0000256" key="1">
    <source>
        <dbReference type="ARBA" id="ARBA00004123"/>
    </source>
</evidence>
<comment type="similarity">
    <text evidence="2">Belongs to the MYBBP1A family.</text>
</comment>
<dbReference type="PANTHER" id="PTHR13213">
    <property type="entry name" value="MYB-BINDING PROTEIN 1A FAMILY MEMBER"/>
    <property type="match status" value="1"/>
</dbReference>
<dbReference type="Pfam" id="PF04931">
    <property type="entry name" value="DNA_pol_phi"/>
    <property type="match status" value="1"/>
</dbReference>
<dbReference type="InterPro" id="IPR007015">
    <property type="entry name" value="DNA_pol_V/MYBBP1A"/>
</dbReference>
<organism evidence="6">
    <name type="scientific">Arcella intermedia</name>
    <dbReference type="NCBI Taxonomy" id="1963864"/>
    <lineage>
        <taxon>Eukaryota</taxon>
        <taxon>Amoebozoa</taxon>
        <taxon>Tubulinea</taxon>
        <taxon>Elardia</taxon>
        <taxon>Arcellinida</taxon>
        <taxon>Sphaerothecina</taxon>
        <taxon>Arcellidae</taxon>
        <taxon>Arcella</taxon>
    </lineage>
</organism>
<feature type="compositionally biased region" description="Basic and acidic residues" evidence="5">
    <location>
        <begin position="714"/>
        <end position="734"/>
    </location>
</feature>
<feature type="compositionally biased region" description="Polar residues" evidence="5">
    <location>
        <begin position="1124"/>
        <end position="1137"/>
    </location>
</feature>
<dbReference type="SUPFAM" id="SSF48371">
    <property type="entry name" value="ARM repeat"/>
    <property type="match status" value="1"/>
</dbReference>
<sequence>MVGGLSSAEEGGRLGASVALTEVLHCFPIITLTHFCDTLLKTYPPKATIKGECARDESFALVFGYSALARSGRLELELAGPAPQQAMHAITTALTTLLDLATRKSFLPEVTYETVLGILDRLPKDRISEVISVFSEVLGMDPKEYSPEMISLLICLKRNFSVKFNEYSSYLTKHGILHPTNIHLIKNALVATSYSSPRMHSVWNYVVDVLSDSPVAHFQAFAKVLDDIFLIEQTSVKHMAFQVVQLFSEKIETNRLPYLFTANFIKSLVNALVNVTHILHKAVKQTLYKLIQVLKTEPLAAMAAVNALEGPSGIINFDKKTRTKTISTLLTVVSSESANSYANELLEQFINYGQIRPDSFANDNDKYENAIVAGRKWIVDQLINLIKGKLVQNRELVVLNILKFLFFHSFYTYEPTDNDVPNLGEESLFLTKQPSPPICVLTRSYVTQRFFSTLSFINKTSFLDENDKQPAKGKPVKGKKFLHEGESWSYHIFKFQHKLNQNKDFKVIFPHKSPSNDDEMDVIQNFDATLQALTAKITEIRKQKKQLKTVEDLETKTKLHKLITFESLMLNIGLTFFSNPGELTPAIQELCTIYDNLFNTDKDSSRAIEVMTDLFVSWLVRPASLVMRETIEQTFKAFCPSLTVEGLDILLGVLQQKLDQKEDEEEEEEEEEEEGEEVGEGEEEGEGEEGEGEGGEEDDEDDEDEEEEEGGLDDDAKTRLQKVLEKLGQEKPGEEESEDESSMDDEQMFKLDKNIEDMLKLRKDSKKASKQFLQDRRDIIQFKQRVLSLIDLYITQQQHDQQQNHLNNKTPVHAILPLLQAIGTSASSGNTDTINLVQRIEVVFNRLCKPAAKNCVRASSEDVPFYENILTALMEKATTTKLPNVSRMCAVGISFIMRILLHAPSTKTPNEAEDNFGLLNLDTFKENITKCLNSFLLSKQKSLTNSFFQTVLLQFPKVGWQVVPIISSLLPKSQKKKPQICCLDWLLALIRMKKELGNAGARFLPVAGCFYQTFSVVSRNPKNSLPDMRKCLSLLIIAVQTSIKLQGLEKTKEAFPIDLIDKQIKEFPSTLLSNPSIVGLSNVIRNLFTGETPKQKSKQKKNKNDGKAPNNANQQLNNNTLTPSTEPKPTPNDTKTPQADPKPAPTEPKAKGRSNSKKGAGAPASQPASAPPANGLPKAQQPQEQQKQEGKKRRGGKK</sequence>
<reference evidence="6" key="1">
    <citation type="journal article" date="2020" name="J. Eukaryot. Microbiol.">
        <title>De novo Sequencing, Assembly and Annotation of the Transcriptome for the Free-Living Testate Amoeba Arcella intermedia.</title>
        <authorList>
            <person name="Ribeiro G.M."/>
            <person name="Porfirio-Sousa A.L."/>
            <person name="Maurer-Alcala X.X."/>
            <person name="Katz L.A."/>
            <person name="Lahr D.J.G."/>
        </authorList>
    </citation>
    <scope>NUCLEOTIDE SEQUENCE</scope>
</reference>
<evidence type="ECO:0000313" key="6">
    <source>
        <dbReference type="EMBL" id="NDV29119.1"/>
    </source>
</evidence>
<dbReference type="GO" id="GO:0006355">
    <property type="term" value="P:regulation of DNA-templated transcription"/>
    <property type="evidence" value="ECO:0007669"/>
    <property type="project" value="InterPro"/>
</dbReference>